<dbReference type="Proteomes" id="UP001597399">
    <property type="component" value="Unassembled WGS sequence"/>
</dbReference>
<sequence length="83" mass="9975">MTDRLEEIKKRNDPIFGGHWHSQELPIRQGDYIWLRDEVERMRANEERLKNELNSYEALIDILNLIAPREVEKAIDIREEDNS</sequence>
<reference evidence="3" key="1">
    <citation type="journal article" date="2019" name="Int. J. Syst. Evol. Microbiol.">
        <title>The Global Catalogue of Microorganisms (GCM) 10K type strain sequencing project: providing services to taxonomists for standard genome sequencing and annotation.</title>
        <authorList>
            <consortium name="The Broad Institute Genomics Platform"/>
            <consortium name="The Broad Institute Genome Sequencing Center for Infectious Disease"/>
            <person name="Wu L."/>
            <person name="Ma J."/>
        </authorList>
    </citation>
    <scope>NUCLEOTIDE SEQUENCE [LARGE SCALE GENOMIC DNA]</scope>
    <source>
        <strain evidence="3">TISTR 2466</strain>
    </source>
</reference>
<evidence type="ECO:0000313" key="2">
    <source>
        <dbReference type="EMBL" id="MFD2694972.1"/>
    </source>
</evidence>
<protein>
    <submittedName>
        <fullName evidence="2">Uncharacterized protein</fullName>
    </submittedName>
</protein>
<dbReference type="RefSeq" id="WP_253064623.1">
    <property type="nucleotide sequence ID" value="NZ_JAMXWM010000031.1"/>
</dbReference>
<organism evidence="2 3">
    <name type="scientific">Sporolactobacillus shoreicorticis</name>
    <dbReference type="NCBI Taxonomy" id="1923877"/>
    <lineage>
        <taxon>Bacteria</taxon>
        <taxon>Bacillati</taxon>
        <taxon>Bacillota</taxon>
        <taxon>Bacilli</taxon>
        <taxon>Bacillales</taxon>
        <taxon>Sporolactobacillaceae</taxon>
        <taxon>Sporolactobacillus</taxon>
    </lineage>
</organism>
<gene>
    <name evidence="2" type="ORF">ACFSUE_15255</name>
</gene>
<dbReference type="EMBL" id="JBHUMQ010000034">
    <property type="protein sequence ID" value="MFD2694972.1"/>
    <property type="molecule type" value="Genomic_DNA"/>
</dbReference>
<feature type="coiled-coil region" evidence="1">
    <location>
        <begin position="32"/>
        <end position="66"/>
    </location>
</feature>
<evidence type="ECO:0000256" key="1">
    <source>
        <dbReference type="SAM" id="Coils"/>
    </source>
</evidence>
<keyword evidence="3" id="KW-1185">Reference proteome</keyword>
<evidence type="ECO:0000313" key="3">
    <source>
        <dbReference type="Proteomes" id="UP001597399"/>
    </source>
</evidence>
<comment type="caution">
    <text evidence="2">The sequence shown here is derived from an EMBL/GenBank/DDBJ whole genome shotgun (WGS) entry which is preliminary data.</text>
</comment>
<name>A0ABW5S7Q2_9BACL</name>
<proteinExistence type="predicted"/>
<accession>A0ABW5S7Q2</accession>
<keyword evidence="1" id="KW-0175">Coiled coil</keyword>